<evidence type="ECO:0000313" key="2">
    <source>
        <dbReference type="EMBL" id="GES30790.1"/>
    </source>
</evidence>
<evidence type="ECO:0000313" key="3">
    <source>
        <dbReference type="Proteomes" id="UP000325598"/>
    </source>
</evidence>
<evidence type="ECO:0000256" key="1">
    <source>
        <dbReference type="SAM" id="MobiDB-lite"/>
    </source>
</evidence>
<feature type="region of interest" description="Disordered" evidence="1">
    <location>
        <begin position="93"/>
        <end position="113"/>
    </location>
</feature>
<proteinExistence type="predicted"/>
<comment type="caution">
    <text evidence="2">The sequence shown here is derived from an EMBL/GenBank/DDBJ whole genome shotgun (WGS) entry which is preliminary data.</text>
</comment>
<dbReference type="EMBL" id="BLAG01000009">
    <property type="protein sequence ID" value="GES30790.1"/>
    <property type="molecule type" value="Genomic_DNA"/>
</dbReference>
<dbReference type="AlphaFoldDB" id="A0A5J4LGX7"/>
<sequence length="113" mass="12181">MRRGSGCCCGPAATRRWEAAVRAADEAGPPGAGETERNAWFRTWKRPVAGDGGCTSDRASRTVTRDRWFANSIVDFRTPIDRKLWAVVTGVTPEVPEASGPHGRGRAGQLSVI</sequence>
<accession>A0A5J4LGX7</accession>
<keyword evidence="3" id="KW-1185">Reference proteome</keyword>
<organism evidence="2 3">
    <name type="scientific">Streptomyces angustmyceticus</name>
    <dbReference type="NCBI Taxonomy" id="285578"/>
    <lineage>
        <taxon>Bacteria</taxon>
        <taxon>Bacillati</taxon>
        <taxon>Actinomycetota</taxon>
        <taxon>Actinomycetes</taxon>
        <taxon>Kitasatosporales</taxon>
        <taxon>Streptomycetaceae</taxon>
        <taxon>Streptomyces</taxon>
    </lineage>
</organism>
<gene>
    <name evidence="2" type="ORF">San01_32770</name>
</gene>
<dbReference type="Proteomes" id="UP000325598">
    <property type="component" value="Unassembled WGS sequence"/>
</dbReference>
<protein>
    <submittedName>
        <fullName evidence="2">Uncharacterized protein</fullName>
    </submittedName>
</protein>
<reference evidence="2 3" key="1">
    <citation type="submission" date="2019-10" db="EMBL/GenBank/DDBJ databases">
        <title>Whole genome shotgun sequence of Streptomyces angustmyceticus NBRC 3934.</title>
        <authorList>
            <person name="Hosoyama A."/>
            <person name="Ichikawa N."/>
            <person name="Kimura A."/>
            <person name="Kitahashi Y."/>
            <person name="Komaki H."/>
            <person name="Uohara A."/>
        </authorList>
    </citation>
    <scope>NUCLEOTIDE SEQUENCE [LARGE SCALE GENOMIC DNA]</scope>
    <source>
        <strain evidence="2 3">NBRC 3934</strain>
    </source>
</reference>
<name>A0A5J4LGX7_9ACTN</name>